<keyword evidence="1" id="KW-0472">Membrane</keyword>
<dbReference type="EMBL" id="JBHUCM010000030">
    <property type="protein sequence ID" value="MFD1541847.1"/>
    <property type="molecule type" value="Genomic_DNA"/>
</dbReference>
<evidence type="ECO:0000313" key="2">
    <source>
        <dbReference type="EMBL" id="MFD1541847.1"/>
    </source>
</evidence>
<dbReference type="Proteomes" id="UP001597097">
    <property type="component" value="Unassembled WGS sequence"/>
</dbReference>
<keyword evidence="3" id="KW-1185">Reference proteome</keyword>
<accession>A0ABW4GGF3</accession>
<evidence type="ECO:0008006" key="4">
    <source>
        <dbReference type="Google" id="ProtNLM"/>
    </source>
</evidence>
<name>A0ABW4GGF3_9ACTN</name>
<keyword evidence="1" id="KW-1133">Transmembrane helix</keyword>
<organism evidence="2 3">
    <name type="scientific">Nonomuraea guangzhouensis</name>
    <dbReference type="NCBI Taxonomy" id="1291555"/>
    <lineage>
        <taxon>Bacteria</taxon>
        <taxon>Bacillati</taxon>
        <taxon>Actinomycetota</taxon>
        <taxon>Actinomycetes</taxon>
        <taxon>Streptosporangiales</taxon>
        <taxon>Streptosporangiaceae</taxon>
        <taxon>Nonomuraea</taxon>
    </lineage>
</organism>
<comment type="caution">
    <text evidence="2">The sequence shown here is derived from an EMBL/GenBank/DDBJ whole genome shotgun (WGS) entry which is preliminary data.</text>
</comment>
<feature type="transmembrane region" description="Helical" evidence="1">
    <location>
        <begin position="105"/>
        <end position="125"/>
    </location>
</feature>
<evidence type="ECO:0000313" key="3">
    <source>
        <dbReference type="Proteomes" id="UP001597097"/>
    </source>
</evidence>
<feature type="transmembrane region" description="Helical" evidence="1">
    <location>
        <begin position="131"/>
        <end position="153"/>
    </location>
</feature>
<keyword evidence="1" id="KW-0812">Transmembrane</keyword>
<sequence length="298" mass="31129">MNLAELARRSLELGTGAALTLSVLGVPAGWPFVGKMYIHQYHPQALFDGAGTWLAVHDDVVAARLNVEALVGEVAVTGWRSEDGRAFQRRMDAYLADLRSIEIRAVVTAIVLYTAGAALAAMILFQFLVAAAMAAVALWVLIAAVTPLSLAMARLTATQSLIKLFEGYQAVEAPLDTLLHGCATALSATAVVDVAHEAAHSDHSDHSGLNDLAAATFAQGPMLVWGTANRVERDLTAHGLSGRCPGGTSSRAGAPLPNGLPQLAGAKAVNDITTGSQTITGRYVPEQASDGSYSFPSE</sequence>
<proteinExistence type="predicted"/>
<reference evidence="3" key="1">
    <citation type="journal article" date="2019" name="Int. J. Syst. Evol. Microbiol.">
        <title>The Global Catalogue of Microorganisms (GCM) 10K type strain sequencing project: providing services to taxonomists for standard genome sequencing and annotation.</title>
        <authorList>
            <consortium name="The Broad Institute Genomics Platform"/>
            <consortium name="The Broad Institute Genome Sequencing Center for Infectious Disease"/>
            <person name="Wu L."/>
            <person name="Ma J."/>
        </authorList>
    </citation>
    <scope>NUCLEOTIDE SEQUENCE [LARGE SCALE GENOMIC DNA]</scope>
    <source>
        <strain evidence="3">CGMCC 1.15399</strain>
    </source>
</reference>
<dbReference type="RefSeq" id="WP_219537251.1">
    <property type="nucleotide sequence ID" value="NZ_JAHKRM010000036.1"/>
</dbReference>
<gene>
    <name evidence="2" type="ORF">ACFSJ0_32695</name>
</gene>
<evidence type="ECO:0000256" key="1">
    <source>
        <dbReference type="SAM" id="Phobius"/>
    </source>
</evidence>
<protein>
    <recommendedName>
        <fullName evidence="4">ABC transmembrane type-1 domain-containing protein</fullName>
    </recommendedName>
</protein>